<feature type="compositionally biased region" description="Polar residues" evidence="1">
    <location>
        <begin position="236"/>
        <end position="245"/>
    </location>
</feature>
<evidence type="ECO:0000313" key="3">
    <source>
        <dbReference type="Proteomes" id="UP000186110"/>
    </source>
</evidence>
<reference evidence="2 3" key="1">
    <citation type="submission" date="2017-01" db="EMBL/GenBank/DDBJ databases">
        <authorList>
            <person name="Mah S.A."/>
            <person name="Swanson W.J."/>
            <person name="Moy G.W."/>
            <person name="Vacquier V.D."/>
        </authorList>
    </citation>
    <scope>NUCLEOTIDE SEQUENCE [LARGE SCALE GENOMIC DNA]</scope>
    <source>
        <strain evidence="2 3">DSM 22694</strain>
    </source>
</reference>
<sequence length="245" mass="26180">MSLFQWFSRKSAANRVLSAESSGLGHVDATLPLGASGRGLAKPGAGNAANRKTERLERRELLYTVVREAMTRAGVLSSSFKFKVLSLDSRGRQYLIMMDLARQYAGETARLAEIEGLIARTAKTRHDILVTSVYWRVNEHVTAGLSHKAEPASAPAPLSPALPTPAAPVTAAPAKPHFEPLQDDEVAAFKKALASVATPAASPAHAGEVVRSGRRNPAPLPVFQDTQMVDEGHSPLSGTQYGDLH</sequence>
<protein>
    <submittedName>
        <fullName evidence="2">Uncharacterized protein</fullName>
    </submittedName>
</protein>
<dbReference type="EMBL" id="CP019239">
    <property type="protein sequence ID" value="APW44605.1"/>
    <property type="molecule type" value="Genomic_DNA"/>
</dbReference>
<dbReference type="KEGG" id="rsb:RS694_20165"/>
<proteinExistence type="predicted"/>
<gene>
    <name evidence="2" type="ORF">RS694_20165</name>
</gene>
<feature type="region of interest" description="Disordered" evidence="1">
    <location>
        <begin position="148"/>
        <end position="176"/>
    </location>
</feature>
<accession>A0A1P8KF76</accession>
<organism evidence="2 3">
    <name type="scientific">Rhodoferax saidenbachensis</name>
    <dbReference type="NCBI Taxonomy" id="1484693"/>
    <lineage>
        <taxon>Bacteria</taxon>
        <taxon>Pseudomonadati</taxon>
        <taxon>Pseudomonadota</taxon>
        <taxon>Betaproteobacteria</taxon>
        <taxon>Burkholderiales</taxon>
        <taxon>Comamonadaceae</taxon>
        <taxon>Rhodoferax</taxon>
    </lineage>
</organism>
<dbReference type="Proteomes" id="UP000186110">
    <property type="component" value="Chromosome"/>
</dbReference>
<dbReference type="STRING" id="1484693.RS694_20165"/>
<evidence type="ECO:0000313" key="2">
    <source>
        <dbReference type="EMBL" id="APW44605.1"/>
    </source>
</evidence>
<keyword evidence="3" id="KW-1185">Reference proteome</keyword>
<feature type="compositionally biased region" description="Pro residues" evidence="1">
    <location>
        <begin position="157"/>
        <end position="166"/>
    </location>
</feature>
<name>A0A1P8KF76_9BURK</name>
<feature type="region of interest" description="Disordered" evidence="1">
    <location>
        <begin position="200"/>
        <end position="245"/>
    </location>
</feature>
<dbReference type="AlphaFoldDB" id="A0A1P8KF76"/>
<dbReference type="RefSeq" id="WP_029705611.1">
    <property type="nucleotide sequence ID" value="NZ_CP019239.1"/>
</dbReference>
<evidence type="ECO:0000256" key="1">
    <source>
        <dbReference type="SAM" id="MobiDB-lite"/>
    </source>
</evidence>
<dbReference type="eggNOG" id="ENOG5030291">
    <property type="taxonomic scope" value="Bacteria"/>
</dbReference>